<feature type="domain" description="Nuclear condensin complex subunit 3 C-terminal" evidence="9">
    <location>
        <begin position="525"/>
        <end position="807"/>
    </location>
</feature>
<sequence length="1045" mass="115251">MSLDTLIDAFADSQKSLSNHKSNQIKLRKFHLQLLRDADQSGYTAFVKAFIGSLTRIMQFPKSKSYADRVIAFATTYLSYASAKDHEERHPNGDNDDSNDDNDHLLESPSSVLSSDILRHLLKGFSAKDKYVRFRCVQISNLIISLLGAMDEDLFDSLLDSLLERMNDKETNIRQQATLALCKLQASDDDSGAIAKSLNSAITSDPTVAVRRVALINVFPTPLTIPALLTRARDIDPVTRKSVFEGSQLSDALKDVRSIRLSPRENLIRAGLGDRDPIVQKACAGLLSTWVDRADNNLQLFLEYFDVIDSRVAEDALLALFTHRPDIFHAVQLDEGAWSALTPEHALLARVYVDHCVAYEDYAKLEMLPVVTAMAFHMQSAYNAVVALAQRDDDSDEHTDRLVNANFVLGELLKLAINLDYADEMGRRKVFTLVRALLSSPTLPEQLVPIALDILAKLSASERDFLLLSVELISELRDLRIAEEDEEDEVGDGASTIATPAKPRPATARILNDAELAHNGELDLRSLAVVIGMLERVNSSLIENSALGGILPDLVIPSVKSKDAAIRERGLHALGLVCLLADTLAIGSFQMFMNQAETAPEPLNMHSLKVVIDLLMTHDVSLFADKGGLGLEYINHFLLRTLDGHTAEYQAVSCEGVSKLMLSGMITDASLLRGLLYVYFSPEVGDNQALRQCLSYFFPVYAYSSAHNQTRLAEIALIAIGDHWDRDSDEQAVVTVAQVATLLSEWTDPRHLVGITGEANSPESATNAHPHSLLQQRLAFDTLKELFEVEVKEDRKALVQFLMKLYIPGHTPLKDIWLTCKLVETVQEQRPLADALSRNALARFLTTLHKQFKALGDIDTSDVDNDEYRESLNDVYKQAGIFQVEDATPVKKAPRTKTAPTPRAASKYGDRYTPGYRKTEKQQPKRKGSQHSLSQSVKGRSKSTKKSYSSSDESEPGIISEEDSGASDSDDTASAGKGSPIAKPKSKPKPRDKGGLKKVDAPSPSKRTRNQPARSRSQSKAIDFSDSNDDEPAADDSEDEVASVL</sequence>
<dbReference type="AlphaFoldDB" id="A0A4T0JGT9"/>
<keyword evidence="6" id="KW-0226">DNA condensation</keyword>
<feature type="compositionally biased region" description="Polar residues" evidence="8">
    <location>
        <begin position="1010"/>
        <end position="1020"/>
    </location>
</feature>
<keyword evidence="3" id="KW-0158">Chromosome</keyword>
<evidence type="ECO:0000313" key="11">
    <source>
        <dbReference type="Proteomes" id="UP000310689"/>
    </source>
</evidence>
<dbReference type="Pfam" id="PF12719">
    <property type="entry name" value="Cnd3"/>
    <property type="match status" value="1"/>
</dbReference>
<evidence type="ECO:0000256" key="4">
    <source>
        <dbReference type="ARBA" id="ARBA00022618"/>
    </source>
</evidence>
<evidence type="ECO:0000256" key="7">
    <source>
        <dbReference type="ARBA" id="ARBA00023306"/>
    </source>
</evidence>
<protein>
    <recommendedName>
        <fullName evidence="9">Nuclear condensin complex subunit 3 C-terminal domain-containing protein</fullName>
    </recommendedName>
</protein>
<organism evidence="10 11">
    <name type="scientific">Wallemia ichthyophaga</name>
    <dbReference type="NCBI Taxonomy" id="245174"/>
    <lineage>
        <taxon>Eukaryota</taxon>
        <taxon>Fungi</taxon>
        <taxon>Dikarya</taxon>
        <taxon>Basidiomycota</taxon>
        <taxon>Wallemiomycotina</taxon>
        <taxon>Wallemiomycetes</taxon>
        <taxon>Wallemiales</taxon>
        <taxon>Wallemiaceae</taxon>
        <taxon>Wallemia</taxon>
    </lineage>
</organism>
<comment type="subcellular location">
    <subcellularLocation>
        <location evidence="1">Chromosome</location>
    </subcellularLocation>
</comment>
<dbReference type="GO" id="GO:0000796">
    <property type="term" value="C:condensin complex"/>
    <property type="evidence" value="ECO:0007669"/>
    <property type="project" value="InterPro"/>
</dbReference>
<evidence type="ECO:0000256" key="8">
    <source>
        <dbReference type="SAM" id="MobiDB-lite"/>
    </source>
</evidence>
<dbReference type="SUPFAM" id="SSF48371">
    <property type="entry name" value="ARM repeat"/>
    <property type="match status" value="1"/>
</dbReference>
<feature type="compositionally biased region" description="Basic and acidic residues" evidence="8">
    <location>
        <begin position="989"/>
        <end position="1000"/>
    </location>
</feature>
<keyword evidence="4" id="KW-0132">Cell division</keyword>
<dbReference type="Proteomes" id="UP000310689">
    <property type="component" value="Unassembled WGS sequence"/>
</dbReference>
<gene>
    <name evidence="10" type="ORF">E3P86_00486</name>
</gene>
<evidence type="ECO:0000256" key="3">
    <source>
        <dbReference type="ARBA" id="ARBA00022454"/>
    </source>
</evidence>
<proteinExistence type="inferred from homology"/>
<comment type="caution">
    <text evidence="10">The sequence shown here is derived from an EMBL/GenBank/DDBJ whole genome shotgun (WGS) entry which is preliminary data.</text>
</comment>
<dbReference type="InterPro" id="IPR025977">
    <property type="entry name" value="Cnd3_C"/>
</dbReference>
<feature type="region of interest" description="Disordered" evidence="8">
    <location>
        <begin position="887"/>
        <end position="1045"/>
    </location>
</feature>
<dbReference type="GO" id="GO:0051301">
    <property type="term" value="P:cell division"/>
    <property type="evidence" value="ECO:0007669"/>
    <property type="project" value="UniProtKB-KW"/>
</dbReference>
<dbReference type="GO" id="GO:0000793">
    <property type="term" value="C:condensed chromosome"/>
    <property type="evidence" value="ECO:0007669"/>
    <property type="project" value="TreeGrafter"/>
</dbReference>
<reference evidence="10 11" key="1">
    <citation type="submission" date="2019-03" db="EMBL/GenBank/DDBJ databases">
        <title>Sequencing 23 genomes of Wallemia ichthyophaga.</title>
        <authorList>
            <person name="Gostincar C."/>
        </authorList>
    </citation>
    <scope>NUCLEOTIDE SEQUENCE [LARGE SCALE GENOMIC DNA]</scope>
    <source>
        <strain evidence="10 11">EXF-6200</strain>
    </source>
</reference>
<dbReference type="PANTHER" id="PTHR14418:SF5">
    <property type="entry name" value="CONDENSIN COMPLEX SUBUNIT 3"/>
    <property type="match status" value="1"/>
</dbReference>
<feature type="compositionally biased region" description="Low complexity" evidence="8">
    <location>
        <begin position="972"/>
        <end position="983"/>
    </location>
</feature>
<accession>A0A4T0JGT9</accession>
<dbReference type="GO" id="GO:0007076">
    <property type="term" value="P:mitotic chromosome condensation"/>
    <property type="evidence" value="ECO:0007669"/>
    <property type="project" value="InterPro"/>
</dbReference>
<name>A0A4T0JGT9_WALIC</name>
<evidence type="ECO:0000313" key="10">
    <source>
        <dbReference type="EMBL" id="TIB42153.1"/>
    </source>
</evidence>
<evidence type="ECO:0000256" key="6">
    <source>
        <dbReference type="ARBA" id="ARBA00023067"/>
    </source>
</evidence>
<dbReference type="EMBL" id="SPOI01000011">
    <property type="protein sequence ID" value="TIB42153.1"/>
    <property type="molecule type" value="Genomic_DNA"/>
</dbReference>
<evidence type="ECO:0000256" key="1">
    <source>
        <dbReference type="ARBA" id="ARBA00004286"/>
    </source>
</evidence>
<keyword evidence="5" id="KW-0498">Mitosis</keyword>
<feature type="compositionally biased region" description="Basic and acidic residues" evidence="8">
    <location>
        <begin position="84"/>
        <end position="93"/>
    </location>
</feature>
<dbReference type="Gene3D" id="1.25.10.10">
    <property type="entry name" value="Leucine-rich Repeat Variant"/>
    <property type="match status" value="1"/>
</dbReference>
<comment type="similarity">
    <text evidence="2">Belongs to the CND3 (condensin subunit 3) family.</text>
</comment>
<evidence type="ECO:0000259" key="9">
    <source>
        <dbReference type="Pfam" id="PF12719"/>
    </source>
</evidence>
<dbReference type="InterPro" id="IPR027165">
    <property type="entry name" value="CND3"/>
</dbReference>
<evidence type="ECO:0000256" key="5">
    <source>
        <dbReference type="ARBA" id="ARBA00022776"/>
    </source>
</evidence>
<feature type="compositionally biased region" description="Acidic residues" evidence="8">
    <location>
        <begin position="952"/>
        <end position="971"/>
    </location>
</feature>
<feature type="region of interest" description="Disordered" evidence="8">
    <location>
        <begin position="84"/>
        <end position="105"/>
    </location>
</feature>
<keyword evidence="7" id="KW-0131">Cell cycle</keyword>
<dbReference type="InterPro" id="IPR016024">
    <property type="entry name" value="ARM-type_fold"/>
</dbReference>
<feature type="compositionally biased region" description="Acidic residues" evidence="8">
    <location>
        <begin position="1026"/>
        <end position="1045"/>
    </location>
</feature>
<evidence type="ECO:0000256" key="2">
    <source>
        <dbReference type="ARBA" id="ARBA00006533"/>
    </source>
</evidence>
<dbReference type="InterPro" id="IPR011989">
    <property type="entry name" value="ARM-like"/>
</dbReference>
<dbReference type="PANTHER" id="PTHR14418">
    <property type="entry name" value="CONDENSIN COMPLEX SUBUNIT 3-RELATED"/>
    <property type="match status" value="1"/>
</dbReference>